<evidence type="ECO:0000256" key="1">
    <source>
        <dbReference type="SAM" id="Phobius"/>
    </source>
</evidence>
<keyword evidence="3" id="KW-1185">Reference proteome</keyword>
<proteinExistence type="predicted"/>
<protein>
    <submittedName>
        <fullName evidence="2">Uncharacterized protein</fullName>
    </submittedName>
</protein>
<accession>A0AAN9XN77</accession>
<keyword evidence="1" id="KW-1133">Transmembrane helix</keyword>
<feature type="transmembrane region" description="Helical" evidence="1">
    <location>
        <begin position="59"/>
        <end position="76"/>
    </location>
</feature>
<evidence type="ECO:0000313" key="2">
    <source>
        <dbReference type="EMBL" id="KAK7399760.1"/>
    </source>
</evidence>
<dbReference type="EMBL" id="JAYMYS010000003">
    <property type="protein sequence ID" value="KAK7399760.1"/>
    <property type="molecule type" value="Genomic_DNA"/>
</dbReference>
<comment type="caution">
    <text evidence="2">The sequence shown here is derived from an EMBL/GenBank/DDBJ whole genome shotgun (WGS) entry which is preliminary data.</text>
</comment>
<dbReference type="AlphaFoldDB" id="A0AAN9XN77"/>
<dbReference type="Proteomes" id="UP001386955">
    <property type="component" value="Unassembled WGS sequence"/>
</dbReference>
<keyword evidence="1" id="KW-0472">Membrane</keyword>
<reference evidence="2 3" key="1">
    <citation type="submission" date="2024-01" db="EMBL/GenBank/DDBJ databases">
        <title>The genomes of 5 underutilized Papilionoideae crops provide insights into root nodulation and disease resistanc.</title>
        <authorList>
            <person name="Jiang F."/>
        </authorList>
    </citation>
    <scope>NUCLEOTIDE SEQUENCE [LARGE SCALE GENOMIC DNA]</scope>
    <source>
        <strain evidence="2">DUOXIRENSHENG_FW03</strain>
        <tissue evidence="2">Leaves</tissue>
    </source>
</reference>
<sequence>MADEEEQQTIHSVDKRRRERTIDLFFLGERKRRRTTSRLVLSQQNKGYDISKNKRRSRVRCIITVVFFSIEVFVGSTQPNH</sequence>
<evidence type="ECO:0000313" key="3">
    <source>
        <dbReference type="Proteomes" id="UP001386955"/>
    </source>
</evidence>
<keyword evidence="1" id="KW-0812">Transmembrane</keyword>
<gene>
    <name evidence="2" type="ORF">VNO78_10949</name>
</gene>
<name>A0AAN9XN77_PSOTE</name>
<organism evidence="2 3">
    <name type="scientific">Psophocarpus tetragonolobus</name>
    <name type="common">Winged bean</name>
    <name type="synonym">Dolichos tetragonolobus</name>
    <dbReference type="NCBI Taxonomy" id="3891"/>
    <lineage>
        <taxon>Eukaryota</taxon>
        <taxon>Viridiplantae</taxon>
        <taxon>Streptophyta</taxon>
        <taxon>Embryophyta</taxon>
        <taxon>Tracheophyta</taxon>
        <taxon>Spermatophyta</taxon>
        <taxon>Magnoliopsida</taxon>
        <taxon>eudicotyledons</taxon>
        <taxon>Gunneridae</taxon>
        <taxon>Pentapetalae</taxon>
        <taxon>rosids</taxon>
        <taxon>fabids</taxon>
        <taxon>Fabales</taxon>
        <taxon>Fabaceae</taxon>
        <taxon>Papilionoideae</taxon>
        <taxon>50 kb inversion clade</taxon>
        <taxon>NPAAA clade</taxon>
        <taxon>indigoferoid/millettioid clade</taxon>
        <taxon>Phaseoleae</taxon>
        <taxon>Psophocarpus</taxon>
    </lineage>
</organism>